<protein>
    <submittedName>
        <fullName evidence="2">DUF4270 domain-containing protein</fullName>
    </submittedName>
</protein>
<dbReference type="Pfam" id="PF14092">
    <property type="entry name" value="DUF4270"/>
    <property type="match status" value="1"/>
</dbReference>
<keyword evidence="3" id="KW-1185">Reference proteome</keyword>
<proteinExistence type="predicted"/>
<reference evidence="2" key="1">
    <citation type="journal article" date="2022" name="Cell">
        <title>Design, construction, and in vivo augmentation of a complex gut microbiome.</title>
        <authorList>
            <person name="Cheng A.G."/>
            <person name="Ho P.Y."/>
            <person name="Aranda-Diaz A."/>
            <person name="Jain S."/>
            <person name="Yu F.B."/>
            <person name="Meng X."/>
            <person name="Wang M."/>
            <person name="Iakiviak M."/>
            <person name="Nagashima K."/>
            <person name="Zhao A."/>
            <person name="Murugkar P."/>
            <person name="Patil A."/>
            <person name="Atabakhsh K."/>
            <person name="Weakley A."/>
            <person name="Yan J."/>
            <person name="Brumbaugh A.R."/>
            <person name="Higginbottom S."/>
            <person name="Dimas A."/>
            <person name="Shiver A.L."/>
            <person name="Deutschbauer A."/>
            <person name="Neff N."/>
            <person name="Sonnenburg J.L."/>
            <person name="Huang K.C."/>
            <person name="Fischbach M.A."/>
        </authorList>
    </citation>
    <scope>NUCLEOTIDE SEQUENCE</scope>
    <source>
        <strain evidence="2">AP11</strain>
    </source>
</reference>
<feature type="chain" id="PRO_5045936370" evidence="1">
    <location>
        <begin position="22"/>
        <end position="460"/>
    </location>
</feature>
<dbReference type="Proteomes" id="UP001059295">
    <property type="component" value="Chromosome"/>
</dbReference>
<accession>A0ABY5UW68</accession>
<name>A0ABY5UW68_9BACT</name>
<sequence>MNRRGRLRAGAAALLFLSALASCTEVDNRLGESLIPDDQQMKIKVDTVYGIDTYLAKTDSFPSERLSYMYLGSAVDPVFGRTAASASSQYVLSYYSSSYDDGDIFGTAPVFDSLVLLFTLDSSYLGDTTKTQKFNVYELVNDLDDSVYYSNFDQSTVLGDQPLFDFELTGVPTSQRRVRLEGPAVAEFARKLMDTTGGAYTSDSLFYDRFKGFGFVPDPSSPEDACVYRIGYSSMEMMLYLHNYIDESATTRRDTVSVYYSFANGSTIYNNNSVSTIRHDYTETSMEHINDTLSGSPVAQLGYVQSLGGVSTYVRFTDRFVDELLAKVEEPYNSMVINRADLVWEIDDPTAGIFDRAPQRLGSYAGYSVSFPGIPDYNYVYESSASITLQYGGNLNRTHGNYATDISSFLQKLVNSPSEAPRTMMLGPAYDELYDFKQVVLKTGVSDPPLRVILTYTLIK</sequence>
<organism evidence="2 3">
    <name type="scientific">Alistipes ihumii AP11</name>
    <dbReference type="NCBI Taxonomy" id="1211813"/>
    <lineage>
        <taxon>Bacteria</taxon>
        <taxon>Pseudomonadati</taxon>
        <taxon>Bacteroidota</taxon>
        <taxon>Bacteroidia</taxon>
        <taxon>Bacteroidales</taxon>
        <taxon>Rikenellaceae</taxon>
        <taxon>Alistipes</taxon>
    </lineage>
</organism>
<feature type="signal peptide" evidence="1">
    <location>
        <begin position="1"/>
        <end position="21"/>
    </location>
</feature>
<dbReference type="InterPro" id="IPR025366">
    <property type="entry name" value="DUF4270"/>
</dbReference>
<dbReference type="PROSITE" id="PS51257">
    <property type="entry name" value="PROKAR_LIPOPROTEIN"/>
    <property type="match status" value="1"/>
</dbReference>
<evidence type="ECO:0000256" key="1">
    <source>
        <dbReference type="SAM" id="SignalP"/>
    </source>
</evidence>
<evidence type="ECO:0000313" key="2">
    <source>
        <dbReference type="EMBL" id="UWN56320.1"/>
    </source>
</evidence>
<evidence type="ECO:0000313" key="3">
    <source>
        <dbReference type="Proteomes" id="UP001059295"/>
    </source>
</evidence>
<gene>
    <name evidence="2" type="ORF">NQ491_06505</name>
</gene>
<dbReference type="EMBL" id="CP102294">
    <property type="protein sequence ID" value="UWN56320.1"/>
    <property type="molecule type" value="Genomic_DNA"/>
</dbReference>
<dbReference type="GeneID" id="82891369"/>
<keyword evidence="1" id="KW-0732">Signal</keyword>
<dbReference type="RefSeq" id="WP_081587418.1">
    <property type="nucleotide sequence ID" value="NZ_CAPH01000013.1"/>
</dbReference>